<name>A0AAD7G2B7_9AGAR</name>
<dbReference type="Pfam" id="PF04082">
    <property type="entry name" value="Fungal_trans"/>
    <property type="match status" value="1"/>
</dbReference>
<keyword evidence="7" id="KW-1185">Reference proteome</keyword>
<feature type="non-terminal residue" evidence="6">
    <location>
        <position position="182"/>
    </location>
</feature>
<dbReference type="GO" id="GO:0003700">
    <property type="term" value="F:DNA-binding transcription factor activity"/>
    <property type="evidence" value="ECO:0007669"/>
    <property type="project" value="InterPro"/>
</dbReference>
<evidence type="ECO:0000256" key="4">
    <source>
        <dbReference type="ARBA" id="ARBA00023242"/>
    </source>
</evidence>
<feature type="domain" description="Xylanolytic transcriptional activator regulatory" evidence="5">
    <location>
        <begin position="81"/>
        <end position="152"/>
    </location>
</feature>
<dbReference type="InterPro" id="IPR007219">
    <property type="entry name" value="XnlR_reg_dom"/>
</dbReference>
<evidence type="ECO:0000256" key="1">
    <source>
        <dbReference type="ARBA" id="ARBA00004123"/>
    </source>
</evidence>
<dbReference type="GO" id="GO:0003677">
    <property type="term" value="F:DNA binding"/>
    <property type="evidence" value="ECO:0007669"/>
    <property type="project" value="UniProtKB-KW"/>
</dbReference>
<proteinExistence type="predicted"/>
<protein>
    <recommendedName>
        <fullName evidence="5">Xylanolytic transcriptional activator regulatory domain-containing protein</fullName>
    </recommendedName>
</protein>
<dbReference type="PANTHER" id="PTHR46910:SF3">
    <property type="entry name" value="HALOTOLERANCE PROTEIN 9-RELATED"/>
    <property type="match status" value="1"/>
</dbReference>
<comment type="subcellular location">
    <subcellularLocation>
        <location evidence="1">Nucleus</location>
    </subcellularLocation>
</comment>
<evidence type="ECO:0000313" key="6">
    <source>
        <dbReference type="EMBL" id="KAJ7650532.1"/>
    </source>
</evidence>
<dbReference type="GO" id="GO:0005634">
    <property type="term" value="C:nucleus"/>
    <property type="evidence" value="ECO:0007669"/>
    <property type="project" value="UniProtKB-SubCell"/>
</dbReference>
<evidence type="ECO:0000256" key="3">
    <source>
        <dbReference type="ARBA" id="ARBA00023125"/>
    </source>
</evidence>
<reference evidence="6" key="1">
    <citation type="submission" date="2023-03" db="EMBL/GenBank/DDBJ databases">
        <title>Massive genome expansion in bonnet fungi (Mycena s.s.) driven by repeated elements and novel gene families across ecological guilds.</title>
        <authorList>
            <consortium name="Lawrence Berkeley National Laboratory"/>
            <person name="Harder C.B."/>
            <person name="Miyauchi S."/>
            <person name="Viragh M."/>
            <person name="Kuo A."/>
            <person name="Thoen E."/>
            <person name="Andreopoulos B."/>
            <person name="Lu D."/>
            <person name="Skrede I."/>
            <person name="Drula E."/>
            <person name="Henrissat B."/>
            <person name="Morin E."/>
            <person name="Kohler A."/>
            <person name="Barry K."/>
            <person name="LaButti K."/>
            <person name="Morin E."/>
            <person name="Salamov A."/>
            <person name="Lipzen A."/>
            <person name="Mereny Z."/>
            <person name="Hegedus B."/>
            <person name="Baldrian P."/>
            <person name="Stursova M."/>
            <person name="Weitz H."/>
            <person name="Taylor A."/>
            <person name="Grigoriev I.V."/>
            <person name="Nagy L.G."/>
            <person name="Martin F."/>
            <person name="Kauserud H."/>
        </authorList>
    </citation>
    <scope>NUCLEOTIDE SEQUENCE</scope>
    <source>
        <strain evidence="6">9284</strain>
    </source>
</reference>
<gene>
    <name evidence="6" type="ORF">FB45DRAFT_714184</name>
</gene>
<keyword evidence="3" id="KW-0238">DNA-binding</keyword>
<keyword evidence="4" id="KW-0539">Nucleus</keyword>
<dbReference type="GO" id="GO:0008270">
    <property type="term" value="F:zinc ion binding"/>
    <property type="evidence" value="ECO:0007669"/>
    <property type="project" value="InterPro"/>
</dbReference>
<dbReference type="CDD" id="cd12148">
    <property type="entry name" value="fungal_TF_MHR"/>
    <property type="match status" value="1"/>
</dbReference>
<dbReference type="Proteomes" id="UP001221142">
    <property type="component" value="Unassembled WGS sequence"/>
</dbReference>
<keyword evidence="2" id="KW-0479">Metal-binding</keyword>
<evidence type="ECO:0000313" key="7">
    <source>
        <dbReference type="Proteomes" id="UP001221142"/>
    </source>
</evidence>
<accession>A0AAD7G2B7</accession>
<dbReference type="InterPro" id="IPR050987">
    <property type="entry name" value="AtrR-like"/>
</dbReference>
<feature type="non-terminal residue" evidence="6">
    <location>
        <position position="1"/>
    </location>
</feature>
<evidence type="ECO:0000256" key="2">
    <source>
        <dbReference type="ARBA" id="ARBA00022723"/>
    </source>
</evidence>
<dbReference type="PANTHER" id="PTHR46910">
    <property type="entry name" value="TRANSCRIPTION FACTOR PDR1"/>
    <property type="match status" value="1"/>
</dbReference>
<dbReference type="GO" id="GO:0006351">
    <property type="term" value="P:DNA-templated transcription"/>
    <property type="evidence" value="ECO:0007669"/>
    <property type="project" value="InterPro"/>
</dbReference>
<evidence type="ECO:0000259" key="5">
    <source>
        <dbReference type="Pfam" id="PF04082"/>
    </source>
</evidence>
<dbReference type="EMBL" id="JARKIF010000001">
    <property type="protein sequence ID" value="KAJ7650532.1"/>
    <property type="molecule type" value="Genomic_DNA"/>
</dbReference>
<organism evidence="6 7">
    <name type="scientific">Roridomyces roridus</name>
    <dbReference type="NCBI Taxonomy" id="1738132"/>
    <lineage>
        <taxon>Eukaryota</taxon>
        <taxon>Fungi</taxon>
        <taxon>Dikarya</taxon>
        <taxon>Basidiomycota</taxon>
        <taxon>Agaricomycotina</taxon>
        <taxon>Agaricomycetes</taxon>
        <taxon>Agaricomycetidae</taxon>
        <taxon>Agaricales</taxon>
        <taxon>Marasmiineae</taxon>
        <taxon>Mycenaceae</taxon>
        <taxon>Roridomyces</taxon>
    </lineage>
</organism>
<comment type="caution">
    <text evidence="6">The sequence shown here is derived from an EMBL/GenBank/DDBJ whole genome shotgun (WGS) entry which is preliminary data.</text>
</comment>
<dbReference type="AlphaFoldDB" id="A0AAD7G2B7"/>
<sequence>RYFGKSSSRSFLIDIMGMKIFNESTNKQTFNAQRPEFWDPKPVSSSFSSLSPLTEEKWHDMVEEAIPPPSFPEDDLLTPLIDLYFERINPLMGLLHAPSFRRSISQGEHLSDLHFGSVVLLVCALAARCSDDPRVLLDQEPHQGSAGWKWFRQVRPLWMAATFQTFRFSLYKLQVICVRLPF</sequence>